<organism evidence="3 4">
    <name type="scientific">Durusdinium trenchii</name>
    <dbReference type="NCBI Taxonomy" id="1381693"/>
    <lineage>
        <taxon>Eukaryota</taxon>
        <taxon>Sar</taxon>
        <taxon>Alveolata</taxon>
        <taxon>Dinophyceae</taxon>
        <taxon>Suessiales</taxon>
        <taxon>Symbiodiniaceae</taxon>
        <taxon>Durusdinium</taxon>
    </lineage>
</organism>
<evidence type="ECO:0000259" key="2">
    <source>
        <dbReference type="PROSITE" id="PS50105"/>
    </source>
</evidence>
<dbReference type="InterPro" id="IPR001660">
    <property type="entry name" value="SAM"/>
</dbReference>
<feature type="transmembrane region" description="Helical" evidence="1">
    <location>
        <begin position="162"/>
        <end position="181"/>
    </location>
</feature>
<sequence length="367" mass="40127">MLPSRGNGFASPPVCFASAEWSPQEVKTWLTSVGFPEVAAAAWARRVTGSMLLFLGEEGWRELGIASAVERARILSLVSSLNATSPSNPHVAPAPVVRPALPVPRSASALARFSRVVAKLDGVVWCDHKKVWFEHLMSSGKQPEEYKDIFCMQLDSYNLMTLLLLSGVLPTATGVCAGIGWDADGWPLDKLKFAFLMFSAALSGMMICHFGLSHVLHLLVSGVSSANYPIFLKAFGHQLLAEAGLGYVVIVFLFVPWIMLCTAVLISHANFTVWLLSFLSLALPWLAYQYLTPILLGRDDDGHRPLLFDGFHGRAKVLLRLAMHGGLFGEKVPLDEGDAPEELIEQLAELSLQAPHIRAHQELSETD</sequence>
<keyword evidence="1" id="KW-1133">Transmembrane helix</keyword>
<keyword evidence="1" id="KW-0812">Transmembrane</keyword>
<keyword evidence="1" id="KW-0472">Membrane</keyword>
<feature type="transmembrane region" description="Helical" evidence="1">
    <location>
        <begin position="271"/>
        <end position="288"/>
    </location>
</feature>
<evidence type="ECO:0000313" key="3">
    <source>
        <dbReference type="EMBL" id="CAK9094829.1"/>
    </source>
</evidence>
<keyword evidence="4" id="KW-1185">Reference proteome</keyword>
<accession>A0ABP0R2M3</accession>
<evidence type="ECO:0000313" key="4">
    <source>
        <dbReference type="Proteomes" id="UP001642464"/>
    </source>
</evidence>
<comment type="caution">
    <text evidence="3">The sequence shown here is derived from an EMBL/GenBank/DDBJ whole genome shotgun (WGS) entry which is preliminary data.</text>
</comment>
<dbReference type="SUPFAM" id="SSF47769">
    <property type="entry name" value="SAM/Pointed domain"/>
    <property type="match status" value="1"/>
</dbReference>
<evidence type="ECO:0000256" key="1">
    <source>
        <dbReference type="SAM" id="Phobius"/>
    </source>
</evidence>
<protein>
    <submittedName>
        <fullName evidence="3">SAM domain-containing protein</fullName>
    </submittedName>
</protein>
<feature type="transmembrane region" description="Helical" evidence="1">
    <location>
        <begin position="193"/>
        <end position="219"/>
    </location>
</feature>
<feature type="domain" description="SAM" evidence="2">
    <location>
        <begin position="21"/>
        <end position="84"/>
    </location>
</feature>
<dbReference type="EMBL" id="CAXAMM010040696">
    <property type="protein sequence ID" value="CAK9094829.1"/>
    <property type="molecule type" value="Genomic_DNA"/>
</dbReference>
<dbReference type="PROSITE" id="PS50105">
    <property type="entry name" value="SAM_DOMAIN"/>
    <property type="match status" value="1"/>
</dbReference>
<dbReference type="Pfam" id="PF00536">
    <property type="entry name" value="SAM_1"/>
    <property type="match status" value="1"/>
</dbReference>
<dbReference type="Proteomes" id="UP001642464">
    <property type="component" value="Unassembled WGS sequence"/>
</dbReference>
<dbReference type="InterPro" id="IPR013761">
    <property type="entry name" value="SAM/pointed_sf"/>
</dbReference>
<dbReference type="SMART" id="SM00454">
    <property type="entry name" value="SAM"/>
    <property type="match status" value="1"/>
</dbReference>
<gene>
    <name evidence="3" type="ORF">SCF082_LOCUS44559</name>
</gene>
<reference evidence="3 4" key="1">
    <citation type="submission" date="2024-02" db="EMBL/GenBank/DDBJ databases">
        <authorList>
            <person name="Chen Y."/>
            <person name="Shah S."/>
            <person name="Dougan E. K."/>
            <person name="Thang M."/>
            <person name="Chan C."/>
        </authorList>
    </citation>
    <scope>NUCLEOTIDE SEQUENCE [LARGE SCALE GENOMIC DNA]</scope>
</reference>
<proteinExistence type="predicted"/>
<feature type="transmembrane region" description="Helical" evidence="1">
    <location>
        <begin position="239"/>
        <end position="265"/>
    </location>
</feature>
<name>A0ABP0R2M3_9DINO</name>
<dbReference type="Gene3D" id="1.10.150.50">
    <property type="entry name" value="Transcription Factor, Ets-1"/>
    <property type="match status" value="1"/>
</dbReference>